<keyword evidence="1" id="KW-1133">Transmembrane helix</keyword>
<dbReference type="EMBL" id="CADCXV010000801">
    <property type="protein sequence ID" value="CAB0035830.1"/>
    <property type="molecule type" value="Genomic_DNA"/>
</dbReference>
<evidence type="ECO:0000259" key="2">
    <source>
        <dbReference type="PROSITE" id="PS50878"/>
    </source>
</evidence>
<dbReference type="PANTHER" id="PTHR47027:SF30">
    <property type="entry name" value="THAP-TYPE DOMAIN-CONTAINING PROTEIN"/>
    <property type="match status" value="1"/>
</dbReference>
<keyword evidence="4" id="KW-1185">Reference proteome</keyword>
<dbReference type="AlphaFoldDB" id="A0A6H5IEM9"/>
<keyword evidence="1" id="KW-0472">Membrane</keyword>
<dbReference type="OrthoDB" id="7697944at2759"/>
<organism evidence="3 4">
    <name type="scientific">Trichogramma brassicae</name>
    <dbReference type="NCBI Taxonomy" id="86971"/>
    <lineage>
        <taxon>Eukaryota</taxon>
        <taxon>Metazoa</taxon>
        <taxon>Ecdysozoa</taxon>
        <taxon>Arthropoda</taxon>
        <taxon>Hexapoda</taxon>
        <taxon>Insecta</taxon>
        <taxon>Pterygota</taxon>
        <taxon>Neoptera</taxon>
        <taxon>Endopterygota</taxon>
        <taxon>Hymenoptera</taxon>
        <taxon>Apocrita</taxon>
        <taxon>Proctotrupomorpha</taxon>
        <taxon>Chalcidoidea</taxon>
        <taxon>Trichogrammatidae</taxon>
        <taxon>Trichogramma</taxon>
    </lineage>
</organism>
<accession>A0A6H5IEM9</accession>
<dbReference type="InterPro" id="IPR000477">
    <property type="entry name" value="RT_dom"/>
</dbReference>
<dbReference type="PROSITE" id="PS50878">
    <property type="entry name" value="RT_POL"/>
    <property type="match status" value="1"/>
</dbReference>
<dbReference type="Pfam" id="PF00078">
    <property type="entry name" value="RVT_1"/>
    <property type="match status" value="1"/>
</dbReference>
<gene>
    <name evidence="3" type="ORF">TBRA_LOCUS7713</name>
</gene>
<dbReference type="Proteomes" id="UP000479190">
    <property type="component" value="Unassembled WGS sequence"/>
</dbReference>
<keyword evidence="1" id="KW-0812">Transmembrane</keyword>
<reference evidence="3 4" key="1">
    <citation type="submission" date="2020-02" db="EMBL/GenBank/DDBJ databases">
        <authorList>
            <person name="Ferguson B K."/>
        </authorList>
    </citation>
    <scope>NUCLEOTIDE SEQUENCE [LARGE SCALE GENOMIC DNA]</scope>
</reference>
<dbReference type="SUPFAM" id="SSF56672">
    <property type="entry name" value="DNA/RNA polymerases"/>
    <property type="match status" value="1"/>
</dbReference>
<dbReference type="InterPro" id="IPR043502">
    <property type="entry name" value="DNA/RNA_pol_sf"/>
</dbReference>
<protein>
    <recommendedName>
        <fullName evidence="2">Reverse transcriptase domain-containing protein</fullName>
    </recommendedName>
</protein>
<evidence type="ECO:0000313" key="4">
    <source>
        <dbReference type="Proteomes" id="UP000479190"/>
    </source>
</evidence>
<dbReference type="CDD" id="cd01650">
    <property type="entry name" value="RT_nLTR_like"/>
    <property type="match status" value="1"/>
</dbReference>
<evidence type="ECO:0000256" key="1">
    <source>
        <dbReference type="SAM" id="Phobius"/>
    </source>
</evidence>
<evidence type="ECO:0000313" key="3">
    <source>
        <dbReference type="EMBL" id="CAB0035830.1"/>
    </source>
</evidence>
<feature type="domain" description="Reverse transcriptase" evidence="2">
    <location>
        <begin position="7"/>
        <end position="280"/>
    </location>
</feature>
<dbReference type="GO" id="GO:0071897">
    <property type="term" value="P:DNA biosynthetic process"/>
    <property type="evidence" value="ECO:0007669"/>
    <property type="project" value="UniProtKB-ARBA"/>
</dbReference>
<sequence length="536" mass="61521">MNSLFNKIWRNADIPEAWTHIMVTMLPKGGDNSDPNNYRPIALVNAIVKIFTQIIHERLYSWCEDNRLLPEFQSGFRRGRSCQDNIFVLSTIIENRIRRPKAKVYTLFVDFKRAFPSVNHDLLFQKLHSLGISDKFVHFLYKLYTNAKMAVKKEHSKTSLMDISEGLLQGEVLSSTLFALFIADLEKYLREKGIRGITIQKNIDILLLVYADDISITLETLAMLKRTLAALESYCAINKLTVNVKKTNIIIFKKGRALRFVQRIIFFYNQRLFKLFDFSLFNFLNAQVILYTSARYSMRVHTHTSARCGDYAMMKKEQADNWEPHDEASVSDVSGLHVETFENPSDCIHSGATTDETIYNQESVVTRSIINQINNDEPPTRDVDSDDEHLPFEERYSDEFNFMKENRTRITAIKCIQFTENSRPSELGMRLLYVRAAPHSSRSLCGVTKAPYALLCARERGRLRDRSVGGQTRCSLACDGEISGGDRFSPLTSTRFTRVTTRLIERASIFVLSAVPLSLVTLQYICVLFLSLEKIN</sequence>
<dbReference type="PANTHER" id="PTHR47027">
    <property type="entry name" value="REVERSE TRANSCRIPTASE DOMAIN-CONTAINING PROTEIN"/>
    <property type="match status" value="1"/>
</dbReference>
<feature type="transmembrane region" description="Helical" evidence="1">
    <location>
        <begin position="509"/>
        <end position="532"/>
    </location>
</feature>
<proteinExistence type="predicted"/>
<name>A0A6H5IEM9_9HYME</name>